<accession>A0ABD3RRI7</accession>
<feature type="chain" id="PRO_5044834900" evidence="2">
    <location>
        <begin position="38"/>
        <end position="312"/>
    </location>
</feature>
<keyword evidence="2" id="KW-0732">Signal</keyword>
<keyword evidence="4" id="KW-1185">Reference proteome</keyword>
<dbReference type="EMBL" id="JALLPB020000196">
    <property type="protein sequence ID" value="KAL3815493.1"/>
    <property type="molecule type" value="Genomic_DNA"/>
</dbReference>
<name>A0ABD3RRI7_9STRA</name>
<protein>
    <submittedName>
        <fullName evidence="3">Uncharacterized protein</fullName>
    </submittedName>
</protein>
<reference evidence="3 4" key="1">
    <citation type="submission" date="2024-10" db="EMBL/GenBank/DDBJ databases">
        <title>Updated reference genomes for cyclostephanoid diatoms.</title>
        <authorList>
            <person name="Roberts W.R."/>
            <person name="Alverson A.J."/>
        </authorList>
    </citation>
    <scope>NUCLEOTIDE SEQUENCE [LARGE SCALE GENOMIC DNA]</scope>
    <source>
        <strain evidence="3 4">AJA228-03</strain>
    </source>
</reference>
<gene>
    <name evidence="3" type="ORF">ACHAXA_006190</name>
</gene>
<evidence type="ECO:0000313" key="4">
    <source>
        <dbReference type="Proteomes" id="UP001530377"/>
    </source>
</evidence>
<feature type="signal peptide" evidence="2">
    <location>
        <begin position="1"/>
        <end position="37"/>
    </location>
</feature>
<dbReference type="AlphaFoldDB" id="A0ABD3RRI7"/>
<organism evidence="3 4">
    <name type="scientific">Cyclostephanos tholiformis</name>
    <dbReference type="NCBI Taxonomy" id="382380"/>
    <lineage>
        <taxon>Eukaryota</taxon>
        <taxon>Sar</taxon>
        <taxon>Stramenopiles</taxon>
        <taxon>Ochrophyta</taxon>
        <taxon>Bacillariophyta</taxon>
        <taxon>Coscinodiscophyceae</taxon>
        <taxon>Thalassiosirophycidae</taxon>
        <taxon>Stephanodiscales</taxon>
        <taxon>Stephanodiscaceae</taxon>
        <taxon>Cyclostephanos</taxon>
    </lineage>
</organism>
<dbReference type="Proteomes" id="UP001530377">
    <property type="component" value="Unassembled WGS sequence"/>
</dbReference>
<feature type="region of interest" description="Disordered" evidence="1">
    <location>
        <begin position="75"/>
        <end position="190"/>
    </location>
</feature>
<evidence type="ECO:0000256" key="1">
    <source>
        <dbReference type="SAM" id="MobiDB-lite"/>
    </source>
</evidence>
<sequence length="312" mass="34599">MKGHPTLRSSSSSAVATAAIFRPLLLLLLLSPDKSYGFLVDTTTPTTTTSSSTIDAGGGRRTCVGRSTGRLYQHNYHQGRSDDDGRYYAGGGGGGSREEEEVEDGDAYTRHGGQWERYNYRGGTEGSSVHDDDQRRGQQRWQEERQSRYQDGYVQDTDPSYYPQEGQYDQRGRHQQQRQQQRQQRPSSLITNNVQEEMRRAISNVDVGGIDYLALARQRAIERRESINSLSSDDDWHMLAEAKKRDTMMGAARTGGMEVDDDGWESSLNDGGGATDVAALGMRIEGSVMVTEGGIIVDNVGSDDDDGPRLIW</sequence>
<proteinExistence type="predicted"/>
<evidence type="ECO:0000313" key="3">
    <source>
        <dbReference type="EMBL" id="KAL3815493.1"/>
    </source>
</evidence>
<evidence type="ECO:0000256" key="2">
    <source>
        <dbReference type="SAM" id="SignalP"/>
    </source>
</evidence>
<feature type="compositionally biased region" description="Basic and acidic residues" evidence="1">
    <location>
        <begin position="128"/>
        <end position="148"/>
    </location>
</feature>
<comment type="caution">
    <text evidence="3">The sequence shown here is derived from an EMBL/GenBank/DDBJ whole genome shotgun (WGS) entry which is preliminary data.</text>
</comment>